<dbReference type="RefSeq" id="XP_005711018.1">
    <property type="nucleotide sequence ID" value="XM_005710961.1"/>
</dbReference>
<dbReference type="AlphaFoldDB" id="R7QRF0"/>
<evidence type="ECO:0000256" key="9">
    <source>
        <dbReference type="PIRSR" id="PIRSR036432-1"/>
    </source>
</evidence>
<dbReference type="InterPro" id="IPR004551">
    <property type="entry name" value="Dphthn_synthase"/>
</dbReference>
<feature type="binding site" evidence="9">
    <location>
        <begin position="139"/>
        <end position="140"/>
    </location>
    <ligand>
        <name>S-adenosyl-L-methionine</name>
        <dbReference type="ChEBI" id="CHEBI:59789"/>
    </ligand>
</feature>
<dbReference type="STRING" id="2769.R7QRF0"/>
<keyword evidence="12" id="KW-1185">Reference proteome</keyword>
<evidence type="ECO:0000256" key="2">
    <source>
        <dbReference type="ARBA" id="ARBA00005156"/>
    </source>
</evidence>
<dbReference type="InterPro" id="IPR000878">
    <property type="entry name" value="4pyrrol_Mease"/>
</dbReference>
<evidence type="ECO:0000256" key="8">
    <source>
        <dbReference type="ARBA" id="ARBA00048752"/>
    </source>
</evidence>
<feature type="binding site" evidence="9">
    <location>
        <position position="190"/>
    </location>
    <ligand>
        <name>S-adenosyl-L-methionine</name>
        <dbReference type="ChEBI" id="CHEBI:59789"/>
    </ligand>
</feature>
<dbReference type="GO" id="GO:0017183">
    <property type="term" value="P:protein histidyl modification to diphthamide"/>
    <property type="evidence" value="ECO:0007669"/>
    <property type="project" value="UniProtKB-UniPathway"/>
</dbReference>
<sequence length="306" mass="33705">MSPSPLNEDPSKRASSEFTAPSSSGVLHLIGLGLGDERDVTLRGMDLIRSAGVVYLEAYTSILGVSAPALEKAYGRSVCIADREFVEERAQEILTNAQSQPGGAAFLVIGDPFGATTHTDLWLRARERGLKVNVVHNASIINAIAVTGLQLYLFGQAISLCFWTDTDRPTSYYPKLLQNRRNGLHTLCLLDIKVKEPSLESLARGKKLYEPPRYMTVNQAIDQLLEIDSILEADELVEDTMAVGVARIGQPNQLIVYASLGTLRQTDFGPPLHSLVIPARELHFHEEEVLSWFKPKSHDTTKPQIS</sequence>
<reference evidence="12" key="1">
    <citation type="journal article" date="2013" name="Proc. Natl. Acad. Sci. U.S.A.">
        <title>Genome structure and metabolic features in the red seaweed Chondrus crispus shed light on evolution of the Archaeplastida.</title>
        <authorList>
            <person name="Collen J."/>
            <person name="Porcel B."/>
            <person name="Carre W."/>
            <person name="Ball S.G."/>
            <person name="Chaparro C."/>
            <person name="Tonon T."/>
            <person name="Barbeyron T."/>
            <person name="Michel G."/>
            <person name="Noel B."/>
            <person name="Valentin K."/>
            <person name="Elias M."/>
            <person name="Artiguenave F."/>
            <person name="Arun A."/>
            <person name="Aury J.M."/>
            <person name="Barbosa-Neto J.F."/>
            <person name="Bothwell J.H."/>
            <person name="Bouget F.Y."/>
            <person name="Brillet L."/>
            <person name="Cabello-Hurtado F."/>
            <person name="Capella-Gutierrez S."/>
            <person name="Charrier B."/>
            <person name="Cladiere L."/>
            <person name="Cock J.M."/>
            <person name="Coelho S.M."/>
            <person name="Colleoni C."/>
            <person name="Czjzek M."/>
            <person name="Da Silva C."/>
            <person name="Delage L."/>
            <person name="Denoeud F."/>
            <person name="Deschamps P."/>
            <person name="Dittami S.M."/>
            <person name="Gabaldon T."/>
            <person name="Gachon C.M."/>
            <person name="Groisillier A."/>
            <person name="Herve C."/>
            <person name="Jabbari K."/>
            <person name="Katinka M."/>
            <person name="Kloareg B."/>
            <person name="Kowalczyk N."/>
            <person name="Labadie K."/>
            <person name="Leblanc C."/>
            <person name="Lopez P.J."/>
            <person name="McLachlan D.H."/>
            <person name="Meslet-Cladiere L."/>
            <person name="Moustafa A."/>
            <person name="Nehr Z."/>
            <person name="Nyvall Collen P."/>
            <person name="Panaud O."/>
            <person name="Partensky F."/>
            <person name="Poulain J."/>
            <person name="Rensing S.A."/>
            <person name="Rousvoal S."/>
            <person name="Samson G."/>
            <person name="Symeonidi A."/>
            <person name="Weissenbach J."/>
            <person name="Zambounis A."/>
            <person name="Wincker P."/>
            <person name="Boyen C."/>
        </authorList>
    </citation>
    <scope>NUCLEOTIDE SEQUENCE [LARGE SCALE GENOMIC DNA]</scope>
    <source>
        <strain evidence="12">cv. Stackhouse</strain>
    </source>
</reference>
<proteinExistence type="inferred from homology"/>
<feature type="binding site" evidence="9">
    <location>
        <position position="114"/>
    </location>
    <ligand>
        <name>S-adenosyl-L-methionine</name>
        <dbReference type="ChEBI" id="CHEBI:59789"/>
    </ligand>
</feature>
<dbReference type="EMBL" id="HG002236">
    <property type="protein sequence ID" value="CDF40724.1"/>
    <property type="molecule type" value="Genomic_DNA"/>
</dbReference>
<organism evidence="11 12">
    <name type="scientific">Chondrus crispus</name>
    <name type="common">Carrageen Irish moss</name>
    <name type="synonym">Polymorpha crispa</name>
    <dbReference type="NCBI Taxonomy" id="2769"/>
    <lineage>
        <taxon>Eukaryota</taxon>
        <taxon>Rhodophyta</taxon>
        <taxon>Florideophyceae</taxon>
        <taxon>Rhodymeniophycidae</taxon>
        <taxon>Gigartinales</taxon>
        <taxon>Gigartinaceae</taxon>
        <taxon>Chondrus</taxon>
    </lineage>
</organism>
<dbReference type="Gene3D" id="3.30.950.10">
    <property type="entry name" value="Methyltransferase, Cobalt-precorrin-4 Transmethylase, Domain 2"/>
    <property type="match status" value="1"/>
</dbReference>
<dbReference type="HAMAP" id="MF_01084">
    <property type="entry name" value="Diphthine_synth"/>
    <property type="match status" value="1"/>
</dbReference>
<dbReference type="CDD" id="cd11647">
    <property type="entry name" value="DHP5_DphB"/>
    <property type="match status" value="1"/>
</dbReference>
<evidence type="ECO:0000256" key="6">
    <source>
        <dbReference type="ARBA" id="ARBA00022679"/>
    </source>
</evidence>
<accession>R7QRF0</accession>
<evidence type="ECO:0000256" key="4">
    <source>
        <dbReference type="ARBA" id="ARBA00011927"/>
    </source>
</evidence>
<evidence type="ECO:0000256" key="3">
    <source>
        <dbReference type="ARBA" id="ARBA00006729"/>
    </source>
</evidence>
<evidence type="ECO:0000313" key="11">
    <source>
        <dbReference type="EMBL" id="CDF40724.1"/>
    </source>
</evidence>
<keyword evidence="7 9" id="KW-0949">S-adenosyl-L-methionine</keyword>
<dbReference type="GeneID" id="17318737"/>
<name>R7QRF0_CHOCR</name>
<dbReference type="InterPro" id="IPR014777">
    <property type="entry name" value="4pyrrole_Mease_sub1"/>
</dbReference>
<dbReference type="OMA" id="HNASIMS"/>
<dbReference type="FunFam" id="3.30.950.10:FF:000004">
    <property type="entry name" value="Diphthine synthase putative"/>
    <property type="match status" value="1"/>
</dbReference>
<dbReference type="InterPro" id="IPR014776">
    <property type="entry name" value="4pyrrole_Mease_sub2"/>
</dbReference>
<comment type="catalytic activity">
    <reaction evidence="8">
        <text>2-[(3S)-amino-3-carboxypropyl]-L-histidyl-[translation elongation factor 2] + 4 S-adenosyl-L-methionine = diphthine methyl ester-[translation elongation factor 2] + 4 S-adenosyl-L-homocysteine + 3 H(+)</text>
        <dbReference type="Rhea" id="RHEA:42652"/>
        <dbReference type="Rhea" id="RHEA-COMP:9749"/>
        <dbReference type="Rhea" id="RHEA-COMP:10173"/>
        <dbReference type="ChEBI" id="CHEBI:15378"/>
        <dbReference type="ChEBI" id="CHEBI:57856"/>
        <dbReference type="ChEBI" id="CHEBI:59789"/>
        <dbReference type="ChEBI" id="CHEBI:73995"/>
        <dbReference type="ChEBI" id="CHEBI:79005"/>
        <dbReference type="EC" id="2.1.1.314"/>
    </reaction>
</comment>
<evidence type="ECO:0000256" key="7">
    <source>
        <dbReference type="ARBA" id="ARBA00022691"/>
    </source>
</evidence>
<dbReference type="NCBIfam" id="TIGR00522">
    <property type="entry name" value="dph5"/>
    <property type="match status" value="1"/>
</dbReference>
<dbReference type="Gramene" id="CDF40724">
    <property type="protein sequence ID" value="CDF40724"/>
    <property type="gene ID" value="CHC_T00008650001"/>
</dbReference>
<dbReference type="PANTHER" id="PTHR10882">
    <property type="entry name" value="DIPHTHINE SYNTHASE"/>
    <property type="match status" value="1"/>
</dbReference>
<comment type="function">
    <text evidence="1">S-adenosyl-L-methionine-dependent methyltransferase that catalyzes four methylations of the modified target histidine residue in translation elongation factor 2 (EF-2), to form an intermediate called diphthine methyl ester. The four successive methylation reactions represent the second step of diphthamide biosynthesis.</text>
</comment>
<dbReference type="PhylomeDB" id="R7QRF0"/>
<dbReference type="Gene3D" id="3.40.1010.10">
    <property type="entry name" value="Cobalt-precorrin-4 Transmethylase, Domain 1"/>
    <property type="match status" value="1"/>
</dbReference>
<comment type="pathway">
    <text evidence="2">Protein modification; peptidyl-diphthamide biosynthesis.</text>
</comment>
<feature type="binding site" evidence="9">
    <location>
        <position position="34"/>
    </location>
    <ligand>
        <name>S-adenosyl-L-methionine</name>
        <dbReference type="ChEBI" id="CHEBI:59789"/>
    </ligand>
</feature>
<evidence type="ECO:0000259" key="10">
    <source>
        <dbReference type="Pfam" id="PF00590"/>
    </source>
</evidence>
<dbReference type="GO" id="GO:0141133">
    <property type="term" value="F:diphthine methyl ester synthase activity"/>
    <property type="evidence" value="ECO:0007669"/>
    <property type="project" value="UniProtKB-EC"/>
</dbReference>
<dbReference type="EC" id="2.1.1.314" evidence="4"/>
<keyword evidence="5" id="KW-0489">Methyltransferase</keyword>
<gene>
    <name evidence="11" type="ORF">CHC_T00008650001</name>
</gene>
<feature type="domain" description="Tetrapyrrole methylase" evidence="10">
    <location>
        <begin position="27"/>
        <end position="263"/>
    </location>
</feature>
<evidence type="ECO:0000256" key="5">
    <source>
        <dbReference type="ARBA" id="ARBA00022603"/>
    </source>
</evidence>
<keyword evidence="6" id="KW-0808">Transferase</keyword>
<comment type="similarity">
    <text evidence="3">Belongs to the diphthine synthase family.</text>
</comment>
<feature type="binding site" evidence="9">
    <location>
        <position position="273"/>
    </location>
    <ligand>
        <name>S-adenosyl-L-methionine</name>
        <dbReference type="ChEBI" id="CHEBI:59789"/>
    </ligand>
</feature>
<dbReference type="InterPro" id="IPR035996">
    <property type="entry name" value="4pyrrol_Methylase_sf"/>
</dbReference>
<dbReference type="OrthoDB" id="2516at2759"/>
<dbReference type="Pfam" id="PF00590">
    <property type="entry name" value="TP_methylase"/>
    <property type="match status" value="1"/>
</dbReference>
<evidence type="ECO:0000256" key="1">
    <source>
        <dbReference type="ARBA" id="ARBA00004006"/>
    </source>
</evidence>
<dbReference type="UniPathway" id="UPA00559"/>
<dbReference type="SUPFAM" id="SSF53790">
    <property type="entry name" value="Tetrapyrrole methylase"/>
    <property type="match status" value="1"/>
</dbReference>
<dbReference type="KEGG" id="ccp:CHC_T00008650001"/>
<dbReference type="GO" id="GO:0032259">
    <property type="term" value="P:methylation"/>
    <property type="evidence" value="ECO:0007669"/>
    <property type="project" value="UniProtKB-KW"/>
</dbReference>
<protein>
    <recommendedName>
        <fullName evidence="4">diphthine methyl ester synthase</fullName>
        <ecNumber evidence="4">2.1.1.314</ecNumber>
    </recommendedName>
</protein>
<feature type="binding site" evidence="9">
    <location>
        <position position="111"/>
    </location>
    <ligand>
        <name>S-adenosyl-L-methionine</name>
        <dbReference type="ChEBI" id="CHEBI:59789"/>
    </ligand>
</feature>
<evidence type="ECO:0000313" key="12">
    <source>
        <dbReference type="Proteomes" id="UP000012073"/>
    </source>
</evidence>
<dbReference type="PIRSF" id="PIRSF036432">
    <property type="entry name" value="Diphthine_synth"/>
    <property type="match status" value="1"/>
</dbReference>
<dbReference type="PANTHER" id="PTHR10882:SF0">
    <property type="entry name" value="DIPHTHINE METHYL ESTER SYNTHASE"/>
    <property type="match status" value="1"/>
</dbReference>
<dbReference type="Proteomes" id="UP000012073">
    <property type="component" value="Unassembled WGS sequence"/>
</dbReference>